<dbReference type="PROSITE" id="PS00070">
    <property type="entry name" value="ALDEHYDE_DEHYDR_CYS"/>
    <property type="match status" value="1"/>
</dbReference>
<dbReference type="SUPFAM" id="SSF53720">
    <property type="entry name" value="ALDH-like"/>
    <property type="match status" value="1"/>
</dbReference>
<evidence type="ECO:0000256" key="2">
    <source>
        <dbReference type="ARBA" id="ARBA00009986"/>
    </source>
</evidence>
<proteinExistence type="inferred from homology"/>
<dbReference type="RefSeq" id="WP_344877431.1">
    <property type="nucleotide sequence ID" value="NZ_BAABAL010000017.1"/>
</dbReference>
<evidence type="ECO:0000313" key="12">
    <source>
        <dbReference type="Proteomes" id="UP001501747"/>
    </source>
</evidence>
<dbReference type="Pfam" id="PF00171">
    <property type="entry name" value="Aldedh"/>
    <property type="match status" value="1"/>
</dbReference>
<reference evidence="12" key="1">
    <citation type="journal article" date="2019" name="Int. J. Syst. Evol. Microbiol.">
        <title>The Global Catalogue of Microorganisms (GCM) 10K type strain sequencing project: providing services to taxonomists for standard genome sequencing and annotation.</title>
        <authorList>
            <consortium name="The Broad Institute Genomics Platform"/>
            <consortium name="The Broad Institute Genome Sequencing Center for Infectious Disease"/>
            <person name="Wu L."/>
            <person name="Ma J."/>
        </authorList>
    </citation>
    <scope>NUCLEOTIDE SEQUENCE [LARGE SCALE GENOMIC DNA]</scope>
    <source>
        <strain evidence="12">JCM 17342</strain>
    </source>
</reference>
<dbReference type="InterPro" id="IPR005931">
    <property type="entry name" value="P5CDH/ALDH4A1"/>
</dbReference>
<evidence type="ECO:0000313" key="11">
    <source>
        <dbReference type="EMBL" id="GAA4015190.1"/>
    </source>
</evidence>
<dbReference type="InterPro" id="IPR016162">
    <property type="entry name" value="Ald_DH_N"/>
</dbReference>
<dbReference type="InterPro" id="IPR016160">
    <property type="entry name" value="Ald_DH_CS_CYS"/>
</dbReference>
<feature type="region of interest" description="Disordered" evidence="9">
    <location>
        <begin position="1"/>
        <end position="26"/>
    </location>
</feature>
<dbReference type="Gene3D" id="3.40.605.10">
    <property type="entry name" value="Aldehyde Dehydrogenase, Chain A, domain 1"/>
    <property type="match status" value="1"/>
</dbReference>
<keyword evidence="6" id="KW-0642">Proline metabolism</keyword>
<dbReference type="CDD" id="cd07123">
    <property type="entry name" value="ALDH_F4-17_P5CDH"/>
    <property type="match status" value="1"/>
</dbReference>
<keyword evidence="5" id="KW-0520">NAD</keyword>
<accession>A0ABP7SR27</accession>
<dbReference type="PANTHER" id="PTHR42862">
    <property type="entry name" value="DELTA-1-PYRROLINE-5-CARBOXYLATE DEHYDROGENASE 1, ISOFORM A-RELATED"/>
    <property type="match status" value="1"/>
</dbReference>
<dbReference type="InterPro" id="IPR016161">
    <property type="entry name" value="Ald_DH/histidinol_DH"/>
</dbReference>
<keyword evidence="12" id="KW-1185">Reference proteome</keyword>
<evidence type="ECO:0000256" key="7">
    <source>
        <dbReference type="ARBA" id="ARBA00032259"/>
    </source>
</evidence>
<evidence type="ECO:0000256" key="9">
    <source>
        <dbReference type="SAM" id="MobiDB-lite"/>
    </source>
</evidence>
<evidence type="ECO:0000256" key="6">
    <source>
        <dbReference type="ARBA" id="ARBA00023062"/>
    </source>
</evidence>
<dbReference type="NCBIfam" id="TIGR01236">
    <property type="entry name" value="D1pyr5carbox1"/>
    <property type="match status" value="1"/>
</dbReference>
<comment type="similarity">
    <text evidence="2">Belongs to the aldehyde dehydrogenase family.</text>
</comment>
<comment type="pathway">
    <text evidence="1">Amino-acid degradation; L-proline degradation into L-glutamate; L-glutamate from L-proline: step 2/2.</text>
</comment>
<dbReference type="InterPro" id="IPR016163">
    <property type="entry name" value="Ald_DH_C"/>
</dbReference>
<dbReference type="EC" id="1.2.1.88" evidence="3"/>
<evidence type="ECO:0000256" key="1">
    <source>
        <dbReference type="ARBA" id="ARBA00004786"/>
    </source>
</evidence>
<dbReference type="EMBL" id="BAABAL010000017">
    <property type="protein sequence ID" value="GAA4015190.1"/>
    <property type="molecule type" value="Genomic_DNA"/>
</dbReference>
<gene>
    <name evidence="11" type="primary">pruA_1</name>
    <name evidence="11" type="ORF">GCM10022247_42530</name>
</gene>
<protein>
    <recommendedName>
        <fullName evidence="7">L-glutamate gamma-semialdehyde dehydrogenase</fullName>
        <ecNumber evidence="3">1.2.1.88</ecNumber>
    </recommendedName>
    <alternativeName>
        <fullName evidence="7">L-glutamate gamma-semialdehyde dehydrogenase</fullName>
    </alternativeName>
</protein>
<keyword evidence="4" id="KW-0560">Oxidoreductase</keyword>
<feature type="domain" description="Aldehyde dehydrogenase" evidence="10">
    <location>
        <begin position="56"/>
        <end position="522"/>
    </location>
</feature>
<comment type="caution">
    <text evidence="11">The sequence shown here is derived from an EMBL/GenBank/DDBJ whole genome shotgun (WGS) entry which is preliminary data.</text>
</comment>
<dbReference type="Gene3D" id="3.40.309.10">
    <property type="entry name" value="Aldehyde Dehydrogenase, Chain A, domain 2"/>
    <property type="match status" value="1"/>
</dbReference>
<dbReference type="InterPro" id="IPR050485">
    <property type="entry name" value="Proline_metab_enzyme"/>
</dbReference>
<evidence type="ECO:0000256" key="5">
    <source>
        <dbReference type="ARBA" id="ARBA00023027"/>
    </source>
</evidence>
<name>A0ABP7SR27_9PSEU</name>
<evidence type="ECO:0000256" key="4">
    <source>
        <dbReference type="ARBA" id="ARBA00023002"/>
    </source>
</evidence>
<dbReference type="Proteomes" id="UP001501747">
    <property type="component" value="Unassembled WGS sequence"/>
</dbReference>
<evidence type="ECO:0000259" key="10">
    <source>
        <dbReference type="Pfam" id="PF00171"/>
    </source>
</evidence>
<organism evidence="11 12">
    <name type="scientific">Allokutzneria multivorans</name>
    <dbReference type="NCBI Taxonomy" id="1142134"/>
    <lineage>
        <taxon>Bacteria</taxon>
        <taxon>Bacillati</taxon>
        <taxon>Actinomycetota</taxon>
        <taxon>Actinomycetes</taxon>
        <taxon>Pseudonocardiales</taxon>
        <taxon>Pseudonocardiaceae</taxon>
        <taxon>Allokutzneria</taxon>
    </lineage>
</organism>
<evidence type="ECO:0000256" key="3">
    <source>
        <dbReference type="ARBA" id="ARBA00012884"/>
    </source>
</evidence>
<evidence type="ECO:0000256" key="8">
    <source>
        <dbReference type="ARBA" id="ARBA00048142"/>
    </source>
</evidence>
<comment type="catalytic activity">
    <reaction evidence="8">
        <text>L-glutamate 5-semialdehyde + NAD(+) + H2O = L-glutamate + NADH + 2 H(+)</text>
        <dbReference type="Rhea" id="RHEA:30235"/>
        <dbReference type="ChEBI" id="CHEBI:15377"/>
        <dbReference type="ChEBI" id="CHEBI:15378"/>
        <dbReference type="ChEBI" id="CHEBI:29985"/>
        <dbReference type="ChEBI" id="CHEBI:57540"/>
        <dbReference type="ChEBI" id="CHEBI:57945"/>
        <dbReference type="ChEBI" id="CHEBI:58066"/>
        <dbReference type="EC" id="1.2.1.88"/>
    </reaction>
</comment>
<dbReference type="InterPro" id="IPR015590">
    <property type="entry name" value="Aldehyde_DH_dom"/>
</dbReference>
<sequence length="542" mass="57767">MDAVTSVPRPVNEPIRSYAPGTAERESLQRRISELEGDQHELTMTIGGKQRMAGGDRITVVQPHDHAHVLGVTAQATAPDVADAVAAAKQAAPGWRELPFDQRAAVLLRAADLLAGPWRDTLNAATILGQSKSAQQAEIDAACELIDFLRFNVSFARQLLEEQPISSPGVWNRFDHRPLDGFVVAITPFNFTAIAGNLPLAPALMGNTVVWKPSPTQQLAAHLTMRLLEAAGLPPGVINMVTGDGAAVSEVALADPGCAGLHFTGSTATFKKLWRSMADNLDVYRSYPRIVGETGGKDFVVAHPSADPTAVAVGLVRGAFEYQGQKCSAASRAYLPRSLWDNGLREQLADLTGSVTYGDVTDFSFFGGAVIDSRAFAKNKGAQLMASASSSIEVLAGGTADDSVGYFVQPTVLVGSDPTHEVFTTEFFGPILAVHVYEDSDFEKVLQIVDTTTPYALTGAVFATDRAAVEQAQKSLRFAAGNFYVNDKPTGAVVGQQPFGGSRASGTNDKAGSVFNLLRWTSPRSVKETLVPPTEHTYPHMG</sequence>
<dbReference type="PANTHER" id="PTHR42862:SF1">
    <property type="entry name" value="DELTA-1-PYRROLINE-5-CARBOXYLATE DEHYDROGENASE 2, ISOFORM A-RELATED"/>
    <property type="match status" value="1"/>
</dbReference>